<keyword evidence="3" id="KW-1185">Reference proteome</keyword>
<keyword evidence="1" id="KW-0812">Transmembrane</keyword>
<feature type="non-terminal residue" evidence="2">
    <location>
        <position position="1"/>
    </location>
</feature>
<proteinExistence type="predicted"/>
<evidence type="ECO:0000256" key="1">
    <source>
        <dbReference type="SAM" id="Phobius"/>
    </source>
</evidence>
<feature type="transmembrane region" description="Helical" evidence="1">
    <location>
        <begin position="253"/>
        <end position="274"/>
    </location>
</feature>
<evidence type="ECO:0000313" key="2">
    <source>
        <dbReference type="EMBL" id="CAL4060925.1"/>
    </source>
</evidence>
<gene>
    <name evidence="2" type="ORF">MNOR_LOCUS1680</name>
</gene>
<protein>
    <submittedName>
        <fullName evidence="2">Uncharacterized protein</fullName>
    </submittedName>
</protein>
<dbReference type="Proteomes" id="UP001497623">
    <property type="component" value="Unassembled WGS sequence"/>
</dbReference>
<feature type="transmembrane region" description="Helical" evidence="1">
    <location>
        <begin position="318"/>
        <end position="335"/>
    </location>
</feature>
<evidence type="ECO:0000313" key="3">
    <source>
        <dbReference type="Proteomes" id="UP001497623"/>
    </source>
</evidence>
<keyword evidence="1" id="KW-0472">Membrane</keyword>
<dbReference type="InterPro" id="IPR052808">
    <property type="entry name" value="GPCR_Mth-like"/>
</dbReference>
<comment type="caution">
    <text evidence="2">The sequence shown here is derived from an EMBL/GenBank/DDBJ whole genome shotgun (WGS) entry which is preliminary data.</text>
</comment>
<dbReference type="EMBL" id="CAXKWB010000461">
    <property type="protein sequence ID" value="CAL4060925.1"/>
    <property type="molecule type" value="Genomic_DNA"/>
</dbReference>
<sequence length="380" mass="43334">CVSKPEITRCCPMGEHMINGNCVPNKNTFTPFIPILVTGPHGDKDLAGAPFPWAERSEHVEKPICEPGHLIKRVKLDAQNAYLSVMPQFVELTWHPEEGQREYKLPNEYCVDVPEDDDTYYAHFCQWDVETYCENKMCMFKCCPKGQAFSTLSHPSSKCVPSDLPFKPNFPHPPSSLITIYNTTGYGYPSCNLVDIANFSLSHDGTLIHEHISYTYLEFCMDTIERADSTDQGALLCHKDVQWSIWFYIMNKIYPVCVGMSCSFLALLLMVHAWIPKLCEKDGKYIIFHAASIFVGQCLLLFQWALNDVGYGMGRACVPYAFVLQFSFLTAYFWINTISFDTCKLFRHLVKSIALENPVEFHETPAWIYLLYAFGGPLII</sequence>
<dbReference type="AlphaFoldDB" id="A0AAV2PPV6"/>
<accession>A0AAV2PPV6</accession>
<dbReference type="PANTHER" id="PTHR46953">
    <property type="entry name" value="G-PROTEIN COUPLED RECEPTOR MTH-LIKE 1-RELATED"/>
    <property type="match status" value="1"/>
</dbReference>
<feature type="non-terminal residue" evidence="2">
    <location>
        <position position="380"/>
    </location>
</feature>
<feature type="transmembrane region" description="Helical" evidence="1">
    <location>
        <begin position="286"/>
        <end position="306"/>
    </location>
</feature>
<reference evidence="2 3" key="1">
    <citation type="submission" date="2024-05" db="EMBL/GenBank/DDBJ databases">
        <authorList>
            <person name="Wallberg A."/>
        </authorList>
    </citation>
    <scope>NUCLEOTIDE SEQUENCE [LARGE SCALE GENOMIC DNA]</scope>
</reference>
<dbReference type="Gene3D" id="1.20.1070.10">
    <property type="entry name" value="Rhodopsin 7-helix transmembrane proteins"/>
    <property type="match status" value="1"/>
</dbReference>
<name>A0AAV2PPV6_MEGNR</name>
<keyword evidence="1" id="KW-1133">Transmembrane helix</keyword>
<dbReference type="PANTHER" id="PTHR46953:SF1">
    <property type="entry name" value="G-PROTEIN COUPLED RECEPTOR MTH-LIKE 1-RELATED"/>
    <property type="match status" value="1"/>
</dbReference>
<organism evidence="2 3">
    <name type="scientific">Meganyctiphanes norvegica</name>
    <name type="common">Northern krill</name>
    <name type="synonym">Thysanopoda norvegica</name>
    <dbReference type="NCBI Taxonomy" id="48144"/>
    <lineage>
        <taxon>Eukaryota</taxon>
        <taxon>Metazoa</taxon>
        <taxon>Ecdysozoa</taxon>
        <taxon>Arthropoda</taxon>
        <taxon>Crustacea</taxon>
        <taxon>Multicrustacea</taxon>
        <taxon>Malacostraca</taxon>
        <taxon>Eumalacostraca</taxon>
        <taxon>Eucarida</taxon>
        <taxon>Euphausiacea</taxon>
        <taxon>Euphausiidae</taxon>
        <taxon>Meganyctiphanes</taxon>
    </lineage>
</organism>